<dbReference type="PANTHER" id="PTHR35333:SF4">
    <property type="entry name" value="SLR0121 PROTEIN"/>
    <property type="match status" value="1"/>
</dbReference>
<proteinExistence type="predicted"/>
<comment type="caution">
    <text evidence="2">The sequence shown here is derived from an EMBL/GenBank/DDBJ whole genome shotgun (WGS) entry which is preliminary data.</text>
</comment>
<sequence>MMMDITSRINAINYSFSGLMGIYANDFKGNIIAINENECFETASCIKVPILATLLNEVEKGNLSLDDPLVYTPENFIDGSGVLRSLTPGLSLSTLDFATLMIIVSDNIATNVLIDLLGIDRVNAVCDSLGMVQTRLHNKIDFVKYRQLGTTTPKEYAVIFERAYQGELWSVEQSERFVEILKKQHYNSMLTKALTPYYLDAEDTGDEEVLSIASKSGSMNACRNDGGIFYTPYGGYVLTLLTKNFSDKLFYNEHESFKFGPQVSRLLLDHFISKEGSF</sequence>
<evidence type="ECO:0000313" key="2">
    <source>
        <dbReference type="EMBL" id="MBS7527314.1"/>
    </source>
</evidence>
<protein>
    <submittedName>
        <fullName evidence="2">Serine hydrolase</fullName>
    </submittedName>
</protein>
<dbReference type="Gene3D" id="3.40.710.10">
    <property type="entry name" value="DD-peptidase/beta-lactamase superfamily"/>
    <property type="match status" value="1"/>
</dbReference>
<dbReference type="InterPro" id="IPR012338">
    <property type="entry name" value="Beta-lactam/transpept-like"/>
</dbReference>
<dbReference type="PANTHER" id="PTHR35333">
    <property type="entry name" value="BETA-LACTAMASE"/>
    <property type="match status" value="1"/>
</dbReference>
<keyword evidence="3" id="KW-1185">Reference proteome</keyword>
<dbReference type="EMBL" id="JAHBCL010000019">
    <property type="protein sequence ID" value="MBS7527314.1"/>
    <property type="molecule type" value="Genomic_DNA"/>
</dbReference>
<dbReference type="InterPro" id="IPR000871">
    <property type="entry name" value="Beta-lactam_class-A"/>
</dbReference>
<accession>A0ABS5PSD3</accession>
<evidence type="ECO:0000259" key="1">
    <source>
        <dbReference type="Pfam" id="PF13354"/>
    </source>
</evidence>
<organism evidence="2 3">
    <name type="scientific">Fusibacter paucivorans</name>
    <dbReference type="NCBI Taxonomy" id="76009"/>
    <lineage>
        <taxon>Bacteria</taxon>
        <taxon>Bacillati</taxon>
        <taxon>Bacillota</taxon>
        <taxon>Clostridia</taxon>
        <taxon>Eubacteriales</taxon>
        <taxon>Eubacteriales Family XII. Incertae Sedis</taxon>
        <taxon>Fusibacter</taxon>
    </lineage>
</organism>
<dbReference type="RefSeq" id="WP_213237176.1">
    <property type="nucleotide sequence ID" value="NZ_JAHBCL010000019.1"/>
</dbReference>
<gene>
    <name evidence="2" type="ORF">KHM83_11535</name>
</gene>
<dbReference type="InterPro" id="IPR045155">
    <property type="entry name" value="Beta-lactam_cat"/>
</dbReference>
<dbReference type="GO" id="GO:0016787">
    <property type="term" value="F:hydrolase activity"/>
    <property type="evidence" value="ECO:0007669"/>
    <property type="project" value="UniProtKB-KW"/>
</dbReference>
<feature type="domain" description="Beta-lactamase class A catalytic" evidence="1">
    <location>
        <begin position="21"/>
        <end position="240"/>
    </location>
</feature>
<dbReference type="Pfam" id="PF13354">
    <property type="entry name" value="Beta-lactamase2"/>
    <property type="match status" value="1"/>
</dbReference>
<dbReference type="Proteomes" id="UP000746471">
    <property type="component" value="Unassembled WGS sequence"/>
</dbReference>
<name>A0ABS5PSD3_9FIRM</name>
<evidence type="ECO:0000313" key="3">
    <source>
        <dbReference type="Proteomes" id="UP000746471"/>
    </source>
</evidence>
<reference evidence="2 3" key="1">
    <citation type="submission" date="2021-05" db="EMBL/GenBank/DDBJ databases">
        <title>Fusibacter ferrireducens sp. nov., an anaerobic, sulfur- and Fe-reducing bacterium isolated from the mangrove sediment.</title>
        <authorList>
            <person name="Qiu D."/>
        </authorList>
    </citation>
    <scope>NUCLEOTIDE SEQUENCE [LARGE SCALE GENOMIC DNA]</scope>
    <source>
        <strain evidence="2 3">DSM 12116</strain>
    </source>
</reference>
<keyword evidence="2" id="KW-0378">Hydrolase</keyword>
<dbReference type="SUPFAM" id="SSF56601">
    <property type="entry name" value="beta-lactamase/transpeptidase-like"/>
    <property type="match status" value="1"/>
</dbReference>